<keyword evidence="2" id="KW-1185">Reference proteome</keyword>
<evidence type="ECO:0000313" key="1">
    <source>
        <dbReference type="EMBL" id="KGL40316.1"/>
    </source>
</evidence>
<gene>
    <name evidence="1" type="ORF">EP57_10460</name>
</gene>
<dbReference type="STRING" id="1552123.EP57_10460"/>
<dbReference type="eggNOG" id="ENOG50332V7">
    <property type="taxonomic scope" value="Bacteria"/>
</dbReference>
<proteinExistence type="predicted"/>
<protein>
    <submittedName>
        <fullName evidence="1">Uncharacterized protein</fullName>
    </submittedName>
</protein>
<dbReference type="Proteomes" id="UP000029844">
    <property type="component" value="Unassembled WGS sequence"/>
</dbReference>
<evidence type="ECO:0000313" key="2">
    <source>
        <dbReference type="Proteomes" id="UP000029844"/>
    </source>
</evidence>
<reference evidence="1 2" key="1">
    <citation type="submission" date="2014-05" db="EMBL/GenBank/DDBJ databases">
        <title>Novel Listeriaceae from food processing environments.</title>
        <authorList>
            <person name="den Bakker H.C."/>
        </authorList>
    </citation>
    <scope>NUCLEOTIDE SEQUENCE [LARGE SCALE GENOMIC DNA]</scope>
    <source>
        <strain evidence="1 2">FSL A5-0281</strain>
    </source>
</reference>
<sequence length="140" mass="16000">MDFQRLLLTKDCELFRFSVGIESIAYLLFVDTFSLAPKNFGEAIFEDDFNPNDNHILVQCGILRELTTLEREEILSFAEKLLSSKPSIDYMVDFFHAEADLESDYPEGDGVFDLVSKTNELFKSNIVIEDTSSINNIVQK</sequence>
<dbReference type="AlphaFoldDB" id="A0A099W686"/>
<organism evidence="1 2">
    <name type="scientific">Listeria booriae</name>
    <dbReference type="NCBI Taxonomy" id="1552123"/>
    <lineage>
        <taxon>Bacteria</taxon>
        <taxon>Bacillati</taxon>
        <taxon>Bacillota</taxon>
        <taxon>Bacilli</taxon>
        <taxon>Bacillales</taxon>
        <taxon>Listeriaceae</taxon>
        <taxon>Listeria</taxon>
    </lineage>
</organism>
<name>A0A099W686_9LIST</name>
<accession>A0A099W686</accession>
<dbReference type="OrthoDB" id="2361594at2"/>
<comment type="caution">
    <text evidence="1">The sequence shown here is derived from an EMBL/GenBank/DDBJ whole genome shotgun (WGS) entry which is preliminary data.</text>
</comment>
<dbReference type="RefSeq" id="WP_036086430.1">
    <property type="nucleotide sequence ID" value="NZ_CBCSHQ010000002.1"/>
</dbReference>
<dbReference type="GeneID" id="58717791"/>
<dbReference type="EMBL" id="JNFA01000024">
    <property type="protein sequence ID" value="KGL40316.1"/>
    <property type="molecule type" value="Genomic_DNA"/>
</dbReference>